<feature type="compositionally biased region" description="Low complexity" evidence="1">
    <location>
        <begin position="494"/>
        <end position="505"/>
    </location>
</feature>
<evidence type="ECO:0000313" key="3">
    <source>
        <dbReference type="Proteomes" id="UP001187734"/>
    </source>
</evidence>
<sequence>MMALRDRSRIARRSFPIQFSPSTKKKKTISGLPSYGELLEDLGLGKGGDKSLIAKFRKARATHLDEFIESNEIEEKDLSNWREEACKASFKKMANYFLWDKGGFRFWPEEPSAANKKGYTSHKNREVIATLLAKLFFLYFNTKRRPRRNNNAMPENLTSTYMANFKAHLKRSGHSVDAPIEVDEMSDYGLHVPEIPFVPSSPKSPKREAEIDDDLPAIEDMQPRVQEETAPVFVPPSTLDTEEPVHTAPAEDSYGSHNTNTQSQSRPLTTEQSKRPAEADHDTQRRTKSPRQNQYLDLFLGMYAAVDDDSSSSFHSQEEGLYSQLEGRANRRTRQKDYSREGYELGPFSSRFGTVDRAVSVNRDPFMMNRLSVAAPVAPMGEPTGPTIESDDGAAENNGRSPRTSVAPGRNSFVSSTHDARSQIVYKPSPKPSAPVTQQEGGEFGFENDAEMAPMEEEHAATVPQEARATSHPQSDGDIGSKELEDATAPPDPVDTIIPPVDVPIAQNNPSSGPSKTSPDTTIQKNSPRADGLPLQIPKPGIQSNTYYNPSTARRILNTHLRGYAKETATPIMFSFAVHHRTGHGDRFTFSPFDFFEMSLKEFIIALPMENKGLIAGLCIRQYGPQLCLRQVYLYNEEVFGNIQEQFLRHVEKDIRGAKYDGKRLDYEISIEPLTEGG</sequence>
<dbReference type="Proteomes" id="UP001187734">
    <property type="component" value="Unassembled WGS sequence"/>
</dbReference>
<feature type="compositionally biased region" description="Polar residues" evidence="1">
    <location>
        <begin position="506"/>
        <end position="527"/>
    </location>
</feature>
<protein>
    <submittedName>
        <fullName evidence="2">Uncharacterized protein</fullName>
    </submittedName>
</protein>
<accession>A0AAE8LZ21</accession>
<feature type="region of interest" description="Disordered" evidence="1">
    <location>
        <begin position="377"/>
        <end position="420"/>
    </location>
</feature>
<organism evidence="2 3">
    <name type="scientific">Fusarium torulosum</name>
    <dbReference type="NCBI Taxonomy" id="33205"/>
    <lineage>
        <taxon>Eukaryota</taxon>
        <taxon>Fungi</taxon>
        <taxon>Dikarya</taxon>
        <taxon>Ascomycota</taxon>
        <taxon>Pezizomycotina</taxon>
        <taxon>Sordariomycetes</taxon>
        <taxon>Hypocreomycetidae</taxon>
        <taxon>Hypocreales</taxon>
        <taxon>Nectriaceae</taxon>
        <taxon>Fusarium</taxon>
    </lineage>
</organism>
<evidence type="ECO:0000256" key="1">
    <source>
        <dbReference type="SAM" id="MobiDB-lite"/>
    </source>
</evidence>
<comment type="caution">
    <text evidence="2">The sequence shown here is derived from an EMBL/GenBank/DDBJ whole genome shotgun (WGS) entry which is preliminary data.</text>
</comment>
<feature type="region of interest" description="Disordered" evidence="1">
    <location>
        <begin position="309"/>
        <end position="338"/>
    </location>
</feature>
<gene>
    <name evidence="2" type="ORF">FTOL_00930</name>
</gene>
<proteinExistence type="predicted"/>
<dbReference type="EMBL" id="ONZP01000033">
    <property type="protein sequence ID" value="SPJ71202.1"/>
    <property type="molecule type" value="Genomic_DNA"/>
</dbReference>
<feature type="region of interest" description="Disordered" evidence="1">
    <location>
        <begin position="228"/>
        <end position="293"/>
    </location>
</feature>
<dbReference type="AlphaFoldDB" id="A0AAE8LZ21"/>
<name>A0AAE8LZ21_9HYPO</name>
<feature type="region of interest" description="Disordered" evidence="1">
    <location>
        <begin position="456"/>
        <end position="544"/>
    </location>
</feature>
<feature type="compositionally biased region" description="Polar residues" evidence="1">
    <location>
        <begin position="255"/>
        <end position="271"/>
    </location>
</feature>
<reference evidence="2" key="1">
    <citation type="submission" date="2018-03" db="EMBL/GenBank/DDBJ databases">
        <authorList>
            <person name="Guldener U."/>
        </authorList>
    </citation>
    <scope>NUCLEOTIDE SEQUENCE</scope>
</reference>
<evidence type="ECO:0000313" key="2">
    <source>
        <dbReference type="EMBL" id="SPJ71202.1"/>
    </source>
</evidence>
<feature type="compositionally biased region" description="Basic and acidic residues" evidence="1">
    <location>
        <begin position="272"/>
        <end position="285"/>
    </location>
</feature>
<keyword evidence="3" id="KW-1185">Reference proteome</keyword>